<sequence length="213" mass="24307">MKRRLLFLISLAIAIPFASKAQFEKLKDSVVQLYGVVMTADSLRAIPSVTVMIKGQNRGTITNEQGVFSIVVMKGDIVEFTSIGYKPKLATIPRNLEGNQFSLLQLMVTDTVYLPATIIKPRPTKEQFERDFVNVDIPDDDLETARKNTDESKRRVLARTLPRDGRESSNMFLRNNAQRYYYNGQTPPQNIFNPAAWAEFIQAWKRGDFKNQN</sequence>
<keyword evidence="1" id="KW-0732">Signal</keyword>
<dbReference type="Pfam" id="PF13715">
    <property type="entry name" value="CarbopepD_reg_2"/>
    <property type="match status" value="1"/>
</dbReference>
<dbReference type="InterPro" id="IPR008969">
    <property type="entry name" value="CarboxyPept-like_regulatory"/>
</dbReference>
<evidence type="ECO:0008006" key="4">
    <source>
        <dbReference type="Google" id="ProtNLM"/>
    </source>
</evidence>
<evidence type="ECO:0000256" key="1">
    <source>
        <dbReference type="SAM" id="SignalP"/>
    </source>
</evidence>
<dbReference type="RefSeq" id="WP_041347156.1">
    <property type="nucleotide sequence ID" value="NZ_LWBO01000044.1"/>
</dbReference>
<evidence type="ECO:0000313" key="3">
    <source>
        <dbReference type="Proteomes" id="UP000192277"/>
    </source>
</evidence>
<protein>
    <recommendedName>
        <fullName evidence="4">Carboxypeptidase-like regulatory domain-containing protein</fullName>
    </recommendedName>
</protein>
<evidence type="ECO:0000313" key="2">
    <source>
        <dbReference type="EMBL" id="OQP42435.1"/>
    </source>
</evidence>
<proteinExistence type="predicted"/>
<comment type="caution">
    <text evidence="2">The sequence shown here is derived from an EMBL/GenBank/DDBJ whole genome shotgun (WGS) entry which is preliminary data.</text>
</comment>
<dbReference type="EMBL" id="LWBO01000044">
    <property type="protein sequence ID" value="OQP42435.1"/>
    <property type="molecule type" value="Genomic_DNA"/>
</dbReference>
<feature type="chain" id="PRO_5046404365" description="Carboxypeptidase-like regulatory domain-containing protein" evidence="1">
    <location>
        <begin position="22"/>
        <end position="213"/>
    </location>
</feature>
<reference evidence="2 3" key="1">
    <citation type="submission" date="2016-04" db="EMBL/GenBank/DDBJ databases">
        <authorList>
            <person name="Chen L."/>
            <person name="Zhuang W."/>
            <person name="Wang G."/>
        </authorList>
    </citation>
    <scope>NUCLEOTIDE SEQUENCE [LARGE SCALE GENOMIC DNA]</scope>
    <source>
        <strain evidence="3">GR20</strain>
    </source>
</reference>
<keyword evidence="3" id="KW-1185">Reference proteome</keyword>
<feature type="signal peptide" evidence="1">
    <location>
        <begin position="1"/>
        <end position="21"/>
    </location>
</feature>
<gene>
    <name evidence="2" type="ORF">A4D02_12745</name>
</gene>
<dbReference type="Gene3D" id="2.60.40.1120">
    <property type="entry name" value="Carboxypeptidase-like, regulatory domain"/>
    <property type="match status" value="1"/>
</dbReference>
<dbReference type="SUPFAM" id="SSF49464">
    <property type="entry name" value="Carboxypeptidase regulatory domain-like"/>
    <property type="match status" value="1"/>
</dbReference>
<organism evidence="2 3">
    <name type="scientific">Niastella koreensis</name>
    <dbReference type="NCBI Taxonomy" id="354356"/>
    <lineage>
        <taxon>Bacteria</taxon>
        <taxon>Pseudomonadati</taxon>
        <taxon>Bacteroidota</taxon>
        <taxon>Chitinophagia</taxon>
        <taxon>Chitinophagales</taxon>
        <taxon>Chitinophagaceae</taxon>
        <taxon>Niastella</taxon>
    </lineage>
</organism>
<name>A0ABX3NPQ6_9BACT</name>
<accession>A0ABX3NPQ6</accession>
<dbReference type="Proteomes" id="UP000192277">
    <property type="component" value="Unassembled WGS sequence"/>
</dbReference>